<dbReference type="SMART" id="SM00450">
    <property type="entry name" value="RHOD"/>
    <property type="match status" value="1"/>
</dbReference>
<evidence type="ECO:0000313" key="3">
    <source>
        <dbReference type="Proteomes" id="UP001529338"/>
    </source>
</evidence>
<dbReference type="PANTHER" id="PTHR43031">
    <property type="entry name" value="FAD-DEPENDENT OXIDOREDUCTASE"/>
    <property type="match status" value="1"/>
</dbReference>
<sequence>MSDPATSTAPAEHLALEEAAALAPTVTAAEAAGRVAQGAVLVDVRSAAGRARTGSIPGARVVDRYAVDRDFDLASAARLEPVVSLDTPIVVVCGSVRGSGPVAAALRAKGFTNVVHVDGGAPAWRDAGLPFEAPEPVSDEAAR</sequence>
<name>A0ABT7SCT5_9CELL</name>
<dbReference type="PROSITE" id="PS50206">
    <property type="entry name" value="RHODANESE_3"/>
    <property type="match status" value="1"/>
</dbReference>
<evidence type="ECO:0000313" key="2">
    <source>
        <dbReference type="EMBL" id="MDM7853864.1"/>
    </source>
</evidence>
<dbReference type="SUPFAM" id="SSF52821">
    <property type="entry name" value="Rhodanese/Cell cycle control phosphatase"/>
    <property type="match status" value="1"/>
</dbReference>
<dbReference type="InterPro" id="IPR001763">
    <property type="entry name" value="Rhodanese-like_dom"/>
</dbReference>
<dbReference type="RefSeq" id="WP_289453380.1">
    <property type="nucleotide sequence ID" value="NZ_JAUCGQ010000001.1"/>
</dbReference>
<dbReference type="Pfam" id="PF00581">
    <property type="entry name" value="Rhodanese"/>
    <property type="match status" value="1"/>
</dbReference>
<dbReference type="EMBL" id="JAUCGQ010000001">
    <property type="protein sequence ID" value="MDM7853864.1"/>
    <property type="molecule type" value="Genomic_DNA"/>
</dbReference>
<feature type="domain" description="Rhodanese" evidence="1">
    <location>
        <begin position="35"/>
        <end position="133"/>
    </location>
</feature>
<dbReference type="PANTHER" id="PTHR43031:SF7">
    <property type="entry name" value="NITRIC OXIDE REDUCTASE FLRD-NAD(+) REDUCTASE"/>
    <property type="match status" value="1"/>
</dbReference>
<dbReference type="Proteomes" id="UP001529338">
    <property type="component" value="Unassembled WGS sequence"/>
</dbReference>
<comment type="caution">
    <text evidence="2">The sequence shown here is derived from an EMBL/GenBank/DDBJ whole genome shotgun (WGS) entry which is preliminary data.</text>
</comment>
<dbReference type="CDD" id="cd00158">
    <property type="entry name" value="RHOD"/>
    <property type="match status" value="1"/>
</dbReference>
<gene>
    <name evidence="2" type="ORF">QRT04_02875</name>
</gene>
<dbReference type="InterPro" id="IPR036873">
    <property type="entry name" value="Rhodanese-like_dom_sf"/>
</dbReference>
<protein>
    <submittedName>
        <fullName evidence="2">Rhodanese-like domain-containing protein</fullName>
    </submittedName>
</protein>
<organism evidence="2 3">
    <name type="scientific">Cellulomonas alba</name>
    <dbReference type="NCBI Taxonomy" id="3053467"/>
    <lineage>
        <taxon>Bacteria</taxon>
        <taxon>Bacillati</taxon>
        <taxon>Actinomycetota</taxon>
        <taxon>Actinomycetes</taxon>
        <taxon>Micrococcales</taxon>
        <taxon>Cellulomonadaceae</taxon>
        <taxon>Cellulomonas</taxon>
    </lineage>
</organism>
<dbReference type="Gene3D" id="3.40.250.10">
    <property type="entry name" value="Rhodanese-like domain"/>
    <property type="match status" value="1"/>
</dbReference>
<keyword evidence="3" id="KW-1185">Reference proteome</keyword>
<proteinExistence type="predicted"/>
<reference evidence="2 3" key="1">
    <citation type="submission" date="2023-06" db="EMBL/GenBank/DDBJ databases">
        <title>Cellulomonas sp. MW4 Whole genome sequence.</title>
        <authorList>
            <person name="Park S."/>
        </authorList>
    </citation>
    <scope>NUCLEOTIDE SEQUENCE [LARGE SCALE GENOMIC DNA]</scope>
    <source>
        <strain evidence="2 3">MW4</strain>
    </source>
</reference>
<dbReference type="InterPro" id="IPR050229">
    <property type="entry name" value="GlpE_sulfurtransferase"/>
</dbReference>
<accession>A0ABT7SCT5</accession>
<evidence type="ECO:0000259" key="1">
    <source>
        <dbReference type="PROSITE" id="PS50206"/>
    </source>
</evidence>